<dbReference type="InterPro" id="IPR023214">
    <property type="entry name" value="HAD_sf"/>
</dbReference>
<dbReference type="InterPro" id="IPR023198">
    <property type="entry name" value="PGP-like_dom2"/>
</dbReference>
<proteinExistence type="predicted"/>
<dbReference type="PANTHER" id="PTHR47478">
    <property type="match status" value="1"/>
</dbReference>
<accession>A0A4D7JL68</accession>
<dbReference type="GO" id="GO:0008253">
    <property type="term" value="F:5'-nucleotidase activity"/>
    <property type="evidence" value="ECO:0007669"/>
    <property type="project" value="InterPro"/>
</dbReference>
<protein>
    <submittedName>
        <fullName evidence="1">Noncanonical pyrimidine nucleotidase, YjjG family</fullName>
    </submittedName>
</protein>
<gene>
    <name evidence="1" type="ORF">DCC35_05570</name>
</gene>
<keyword evidence="2" id="KW-1185">Reference proteome</keyword>
<reference evidence="1 2" key="1">
    <citation type="submission" date="2018-04" db="EMBL/GenBank/DDBJ databases">
        <title>Complete genome uncultured novel isolate.</title>
        <authorList>
            <person name="Merlino G."/>
        </authorList>
    </citation>
    <scope>NUCLEOTIDE SEQUENCE [LARGE SCALE GENOMIC DNA]</scope>
    <source>
        <strain evidence="2">R1DC9</strain>
    </source>
</reference>
<dbReference type="RefSeq" id="WP_137089842.1">
    <property type="nucleotide sequence ID" value="NZ_CP028923.1"/>
</dbReference>
<dbReference type="InterPro" id="IPR006439">
    <property type="entry name" value="HAD-SF_hydro_IA"/>
</dbReference>
<dbReference type="NCBIfam" id="TIGR01549">
    <property type="entry name" value="HAD-SF-IA-v1"/>
    <property type="match status" value="1"/>
</dbReference>
<evidence type="ECO:0000313" key="2">
    <source>
        <dbReference type="Proteomes" id="UP000298616"/>
    </source>
</evidence>
<dbReference type="SFLD" id="SFLDS00003">
    <property type="entry name" value="Haloacid_Dehalogenase"/>
    <property type="match status" value="1"/>
</dbReference>
<dbReference type="AlphaFoldDB" id="A0A4D7JL68"/>
<name>A0A4D7JL68_9BACT</name>
<dbReference type="OrthoDB" id="9802350at2"/>
<dbReference type="EMBL" id="CP028923">
    <property type="protein sequence ID" value="QCK14250.1"/>
    <property type="molecule type" value="Genomic_DNA"/>
</dbReference>
<evidence type="ECO:0000313" key="1">
    <source>
        <dbReference type="EMBL" id="QCK14250.1"/>
    </source>
</evidence>
<dbReference type="Gene3D" id="1.10.150.240">
    <property type="entry name" value="Putative phosphatase, domain 2"/>
    <property type="match status" value="1"/>
</dbReference>
<dbReference type="Gene3D" id="3.40.50.1000">
    <property type="entry name" value="HAD superfamily/HAD-like"/>
    <property type="match status" value="1"/>
</dbReference>
<dbReference type="SFLD" id="SFLDG01129">
    <property type="entry name" value="C1.5:_HAD__Beta-PGM__Phosphata"/>
    <property type="match status" value="1"/>
</dbReference>
<dbReference type="InterPro" id="IPR036412">
    <property type="entry name" value="HAD-like_sf"/>
</dbReference>
<dbReference type="KEGG" id="fpf:DCC35_05570"/>
<dbReference type="NCBIfam" id="TIGR02254">
    <property type="entry name" value="YjjG_YfnB"/>
    <property type="match status" value="1"/>
</dbReference>
<dbReference type="PANTHER" id="PTHR47478:SF1">
    <property type="entry name" value="PYRIMIDINE 5'-NUCLEOTIDASE YJJG"/>
    <property type="match status" value="1"/>
</dbReference>
<dbReference type="InterPro" id="IPR041492">
    <property type="entry name" value="HAD_2"/>
</dbReference>
<dbReference type="Proteomes" id="UP000298616">
    <property type="component" value="Chromosome"/>
</dbReference>
<dbReference type="Pfam" id="PF13419">
    <property type="entry name" value="HAD_2"/>
    <property type="match status" value="1"/>
</dbReference>
<dbReference type="SUPFAM" id="SSF56784">
    <property type="entry name" value="HAD-like"/>
    <property type="match status" value="1"/>
</dbReference>
<dbReference type="InterPro" id="IPR052550">
    <property type="entry name" value="Pyrimidine_5'-ntase_YjjG"/>
</dbReference>
<organism evidence="1 2">
    <name type="scientific">Mangrovivirga cuniculi</name>
    <dbReference type="NCBI Taxonomy" id="2715131"/>
    <lineage>
        <taxon>Bacteria</taxon>
        <taxon>Pseudomonadati</taxon>
        <taxon>Bacteroidota</taxon>
        <taxon>Cytophagia</taxon>
        <taxon>Cytophagales</taxon>
        <taxon>Mangrovivirgaceae</taxon>
        <taxon>Mangrovivirga</taxon>
    </lineage>
</organism>
<sequence length="232" mass="27241">MKKSYKHLFFDLDHTLWDFQVNSHVTLKELFFEFGLCDLGDFMVDEFISVFEEVNFELWDLYNKNLVDKETIRDVRFKRSLSRLGVEENAIPEMLGKEYLLRCPTKPAVIKYTFEILDYLNEKYNLHIITNGFKETQATKLKHSGLNEYFRSVVTSECTGYKKPHLEIFRFALENVEAVPEESLMIGDNLEADVKGAMQYNVDAVYFNPEKVRHNSEVSYEISCLSQLKNIL</sequence>
<dbReference type="InterPro" id="IPR011951">
    <property type="entry name" value="HAD-SF_hydro_IA_YjjG/PynA"/>
</dbReference>